<name>A0A8G2C7J2_9BACT</name>
<dbReference type="EMBL" id="JBFSOO010000001">
    <property type="protein sequence ID" value="MEZ6852067.1"/>
    <property type="molecule type" value="Genomic_DNA"/>
</dbReference>
<feature type="compositionally biased region" description="Polar residues" evidence="1">
    <location>
        <begin position="1"/>
        <end position="12"/>
    </location>
</feature>
<evidence type="ECO:0000313" key="2">
    <source>
        <dbReference type="EMBL" id="MEZ6852067.1"/>
    </source>
</evidence>
<dbReference type="AlphaFoldDB" id="A0A8G2C7J2"/>
<evidence type="ECO:0000256" key="1">
    <source>
        <dbReference type="SAM" id="MobiDB-lite"/>
    </source>
</evidence>
<reference evidence="3 4" key="1">
    <citation type="submission" date="2016-11" db="EMBL/GenBank/DDBJ databases">
        <authorList>
            <person name="Varghese N."/>
            <person name="Submissions S."/>
        </authorList>
    </citation>
    <scope>NUCLEOTIDE SEQUENCE [LARGE SCALE GENOMIC DNA]</scope>
    <source>
        <strain evidence="3 4">DSM 17919</strain>
    </source>
</reference>
<dbReference type="RefSeq" id="WP_020001692.1">
    <property type="nucleotide sequence ID" value="NZ_CP192217.1"/>
</dbReference>
<evidence type="ECO:0000313" key="3">
    <source>
        <dbReference type="EMBL" id="SHI65047.1"/>
    </source>
</evidence>
<evidence type="ECO:0000313" key="4">
    <source>
        <dbReference type="Proteomes" id="UP000184001"/>
    </source>
</evidence>
<dbReference type="EMBL" id="FQZR01000002">
    <property type="protein sequence ID" value="SHI65047.1"/>
    <property type="molecule type" value="Genomic_DNA"/>
</dbReference>
<proteinExistence type="predicted"/>
<dbReference type="Proteomes" id="UP001568358">
    <property type="component" value="Unassembled WGS sequence"/>
</dbReference>
<dbReference type="Proteomes" id="UP000184001">
    <property type="component" value="Unassembled WGS sequence"/>
</dbReference>
<reference evidence="2 5" key="2">
    <citation type="submission" date="2024-07" db="EMBL/GenBank/DDBJ databases">
        <title>Active virus-host system and metabolic interactions in a Lokiarchaeon culture.</title>
        <authorList>
            <person name="Ponce Toledo R.I."/>
            <person name="Rodrigues Oliveira T."/>
            <person name="Schleper C."/>
        </authorList>
    </citation>
    <scope>NUCLEOTIDE SEQUENCE [LARGE SCALE GENOMIC DNA]</scope>
    <source>
        <strain evidence="2 5">B35</strain>
    </source>
</reference>
<keyword evidence="5" id="KW-1185">Reference proteome</keyword>
<gene>
    <name evidence="2" type="ORF">AB2Z07_00740</name>
    <name evidence="3" type="ORF">SAMN05660830_00566</name>
</gene>
<protein>
    <submittedName>
        <fullName evidence="3">Uncharacterized protein</fullName>
    </submittedName>
</protein>
<organism evidence="3 4">
    <name type="scientific">Halodesulfovibrio aestuarii</name>
    <dbReference type="NCBI Taxonomy" id="126333"/>
    <lineage>
        <taxon>Bacteria</taxon>
        <taxon>Pseudomonadati</taxon>
        <taxon>Thermodesulfobacteriota</taxon>
        <taxon>Desulfovibrionia</taxon>
        <taxon>Desulfovibrionales</taxon>
        <taxon>Desulfovibrionaceae</taxon>
        <taxon>Halodesulfovibrio</taxon>
    </lineage>
</organism>
<evidence type="ECO:0000313" key="5">
    <source>
        <dbReference type="Proteomes" id="UP001568358"/>
    </source>
</evidence>
<sequence length="60" mass="7147">MVQPNTANSPKNWNDLWEPQNKERWIKKAAERTSRAGDTTDAYAVNRPMDWDMWQPSKKR</sequence>
<comment type="caution">
    <text evidence="3">The sequence shown here is derived from an EMBL/GenBank/DDBJ whole genome shotgun (WGS) entry which is preliminary data.</text>
</comment>
<accession>A0A8G2C7J2</accession>
<feature type="region of interest" description="Disordered" evidence="1">
    <location>
        <begin position="1"/>
        <end position="20"/>
    </location>
</feature>